<evidence type="ECO:0000256" key="9">
    <source>
        <dbReference type="SAM" id="Phobius"/>
    </source>
</evidence>
<evidence type="ECO:0000259" key="10">
    <source>
        <dbReference type="PROSITE" id="PS51104"/>
    </source>
</evidence>
<comment type="caution">
    <text evidence="11">The sequence shown here is derived from an EMBL/GenBank/DDBJ whole genome shotgun (WGS) entry which is preliminary data.</text>
</comment>
<dbReference type="PROSITE" id="PS51104">
    <property type="entry name" value="PTS_EIIC_TYPE_2"/>
    <property type="match status" value="1"/>
</dbReference>
<feature type="transmembrane region" description="Helical" evidence="9">
    <location>
        <begin position="178"/>
        <end position="198"/>
    </location>
</feature>
<dbReference type="Proteomes" id="UP001223829">
    <property type="component" value="Unassembled WGS sequence"/>
</dbReference>
<name>A0AAW6W1Z5_ECOLX</name>
<feature type="transmembrane region" description="Helical" evidence="9">
    <location>
        <begin position="134"/>
        <end position="158"/>
    </location>
</feature>
<dbReference type="AlphaFoldDB" id="A0AAW6W1Z5"/>
<reference evidence="11" key="1">
    <citation type="submission" date="2023-05" db="EMBL/GenBank/DDBJ databases">
        <title>Efficient inhibition of multidrug-resistant Escherichia coli by a new antibiotic combination.</title>
        <authorList>
            <person name="Lin T."/>
        </authorList>
    </citation>
    <scope>NUCLEOTIDE SEQUENCE</scope>
    <source>
        <strain evidence="11">YmmD45</strain>
    </source>
</reference>
<dbReference type="PIRSF" id="PIRSF006304">
    <property type="entry name" value="GatC"/>
    <property type="match status" value="1"/>
</dbReference>
<evidence type="ECO:0000256" key="8">
    <source>
        <dbReference type="ARBA" id="ARBA00023136"/>
    </source>
</evidence>
<evidence type="ECO:0000256" key="3">
    <source>
        <dbReference type="ARBA" id="ARBA00022475"/>
    </source>
</evidence>
<protein>
    <submittedName>
        <fullName evidence="11">PTS galactitol transporter subunit IIC</fullName>
    </submittedName>
</protein>
<evidence type="ECO:0000256" key="7">
    <source>
        <dbReference type="ARBA" id="ARBA00022989"/>
    </source>
</evidence>
<keyword evidence="4" id="KW-0762">Sugar transport</keyword>
<dbReference type="EMBL" id="JASMQD010000001">
    <property type="protein sequence ID" value="MDK2696333.1"/>
    <property type="molecule type" value="Genomic_DNA"/>
</dbReference>
<feature type="transmembrane region" description="Helical" evidence="9">
    <location>
        <begin position="417"/>
        <end position="435"/>
    </location>
</feature>
<feature type="transmembrane region" description="Helical" evidence="9">
    <location>
        <begin position="41"/>
        <end position="58"/>
    </location>
</feature>
<dbReference type="GO" id="GO:0005886">
    <property type="term" value="C:plasma membrane"/>
    <property type="evidence" value="ECO:0007669"/>
    <property type="project" value="UniProtKB-SubCell"/>
</dbReference>
<dbReference type="InterPro" id="IPR013014">
    <property type="entry name" value="PTS_EIIC_2"/>
</dbReference>
<dbReference type="Pfam" id="PF03611">
    <property type="entry name" value="EIIC-GAT"/>
    <property type="match status" value="1"/>
</dbReference>
<sequence>MFTEIIRYVLDLGPTVMLPIVIIIFSVALGMKIGDAFKSGLHIGIGFVGIGLVIGLMLDSIGPAAKAMAENFQISLEVVDVGWPGSAPMTWASQIALIAIPVAIGVNILMLVTRMTRVVNVDIWNIWHMTFTGALVHIATGSYWLGMLGVVIHAALVFKLGDWFSRDTRDYFGLEGIAIPHGTSAYMGPIAVLVDTIIDKIPGLKRIHFSADDVQKRFGPFGEPVTVGFIMGIVIGLLASYDTKGVLQLAVKTAAVMLLMPRVIKPIMDGLNPIAKQARKRLQAKFGGQEFLIGLDPALLLGHTSVVSASLLFIPLTILVAVLLPGNKVLPFGDLATIGFFVAMAVAVHQGNLFRTIISGIIIMGITLWISTQTIGFHTQLAANAGALKAGGQVASMDQGGSPITYLLIQLLTWQNILGLAIIGTVYALGLILTWNRARRAEKAEVLSAEGSTPQVK</sequence>
<evidence type="ECO:0000256" key="1">
    <source>
        <dbReference type="ARBA" id="ARBA00004651"/>
    </source>
</evidence>
<organism evidence="11 12">
    <name type="scientific">Escherichia coli</name>
    <dbReference type="NCBI Taxonomy" id="562"/>
    <lineage>
        <taxon>Bacteria</taxon>
        <taxon>Pseudomonadati</taxon>
        <taxon>Pseudomonadota</taxon>
        <taxon>Gammaproteobacteria</taxon>
        <taxon>Enterobacterales</taxon>
        <taxon>Enterobacteriaceae</taxon>
        <taxon>Escherichia</taxon>
    </lineage>
</organism>
<dbReference type="NCBIfam" id="TIGR00827">
    <property type="entry name" value="EIIC-GAT"/>
    <property type="match status" value="1"/>
</dbReference>
<keyword evidence="5" id="KW-0598">Phosphotransferase system</keyword>
<keyword evidence="3" id="KW-1003">Cell membrane</keyword>
<feature type="transmembrane region" description="Helical" evidence="9">
    <location>
        <begin position="12"/>
        <end position="29"/>
    </location>
</feature>
<feature type="domain" description="PTS EIIC type-2" evidence="10">
    <location>
        <begin position="6"/>
        <end position="435"/>
    </location>
</feature>
<keyword evidence="2" id="KW-0813">Transport</keyword>
<dbReference type="InterPro" id="IPR004703">
    <property type="entry name" value="PTS_sugar-sp_permease"/>
</dbReference>
<evidence type="ECO:0000313" key="12">
    <source>
        <dbReference type="Proteomes" id="UP001223829"/>
    </source>
</evidence>
<dbReference type="GO" id="GO:0009401">
    <property type="term" value="P:phosphoenolpyruvate-dependent sugar phosphotransferase system"/>
    <property type="evidence" value="ECO:0007669"/>
    <property type="project" value="UniProtKB-KW"/>
</dbReference>
<keyword evidence="6 9" id="KW-0812">Transmembrane</keyword>
<dbReference type="GO" id="GO:0015577">
    <property type="term" value="F:galactitol transmembrane transporter activity"/>
    <property type="evidence" value="ECO:0007669"/>
    <property type="project" value="InterPro"/>
</dbReference>
<feature type="transmembrane region" description="Helical" evidence="9">
    <location>
        <begin position="91"/>
        <end position="113"/>
    </location>
</feature>
<evidence type="ECO:0000256" key="4">
    <source>
        <dbReference type="ARBA" id="ARBA00022597"/>
    </source>
</evidence>
<comment type="subcellular location">
    <subcellularLocation>
        <location evidence="1">Cell membrane</location>
        <topology evidence="1">Multi-pass membrane protein</topology>
    </subcellularLocation>
</comment>
<evidence type="ECO:0000256" key="5">
    <source>
        <dbReference type="ARBA" id="ARBA00022683"/>
    </source>
</evidence>
<dbReference type="PANTHER" id="PTHR37324:SF2">
    <property type="entry name" value="PTS SYSTEM GALACTITOL-SPECIFIC EIIC COMPONENT"/>
    <property type="match status" value="1"/>
</dbReference>
<evidence type="ECO:0000256" key="6">
    <source>
        <dbReference type="ARBA" id="ARBA00022692"/>
    </source>
</evidence>
<dbReference type="InterPro" id="IPR013853">
    <property type="entry name" value="EIIC-GAT"/>
</dbReference>
<feature type="transmembrane region" description="Helical" evidence="9">
    <location>
        <begin position="353"/>
        <end position="371"/>
    </location>
</feature>
<feature type="transmembrane region" description="Helical" evidence="9">
    <location>
        <begin position="218"/>
        <end position="239"/>
    </location>
</feature>
<keyword evidence="8 9" id="KW-0472">Membrane</keyword>
<proteinExistence type="predicted"/>
<accession>A0AAW6W1Z5</accession>
<evidence type="ECO:0000313" key="11">
    <source>
        <dbReference type="EMBL" id="MDK2696333.1"/>
    </source>
</evidence>
<keyword evidence="7 9" id="KW-1133">Transmembrane helix</keyword>
<dbReference type="RefSeq" id="WP_072643569.1">
    <property type="nucleotide sequence ID" value="NZ_BNFI01000001.1"/>
</dbReference>
<feature type="transmembrane region" description="Helical" evidence="9">
    <location>
        <begin position="298"/>
        <end position="323"/>
    </location>
</feature>
<evidence type="ECO:0000256" key="2">
    <source>
        <dbReference type="ARBA" id="ARBA00022448"/>
    </source>
</evidence>
<gene>
    <name evidence="11" type="ORF">QO046_18590</name>
</gene>
<dbReference type="PANTHER" id="PTHR37324">
    <property type="entry name" value="PTS SYSTEM GALACTITOL-SPECIFIC EIIC COMPONENT"/>
    <property type="match status" value="1"/>
</dbReference>